<evidence type="ECO:0000313" key="2">
    <source>
        <dbReference type="Proteomes" id="UP000195521"/>
    </source>
</evidence>
<dbReference type="GeneID" id="39748640"/>
<dbReference type="OrthoDB" id="390748at2759"/>
<dbReference type="RefSeq" id="XP_028544497.1">
    <property type="nucleotide sequence ID" value="XM_028688696.1"/>
</dbReference>
<keyword evidence="2" id="KW-1185">Reference proteome</keyword>
<dbReference type="Proteomes" id="UP000195521">
    <property type="component" value="Unassembled WGS sequence"/>
</dbReference>
<proteinExistence type="predicted"/>
<sequence length="387" mass="45456">MVQKMENDNHDFNTCSSNFDMLMKKICNELKKGDKNKNGLIMYNTFIDVLDLFQIEYGSSIMDYLMKHCIVTEDGFVNYKKLWLIYDPSKVTRNNSESVEESINPKFIDIQDRYEDTDKYAQEKNEIIRKLYSQWDKCLLKDDEFKAKLINGNVDITPEFERSLYLHGPSRSLSFANVMKTLYINNSKNRKNRSNFVSKIKNEKWKKLNIDESEQHSFQDPPRNPIVWGEPNVTDLDNVIQSVELISKHFMENGNFNIKDEKIISKDFFNNTVKNLIKNYISNKISENEFYLCLNKLNISITPKLNNLIKSHELDSNGKFKDFSTTINRCIPKNISHNLEKNMHLCMVQKDDKNSKLNFSFNNIPCDQLSPEKTSDNPYSNNHINKH</sequence>
<dbReference type="InterPro" id="IPR011992">
    <property type="entry name" value="EF-hand-dom_pair"/>
</dbReference>
<protein>
    <recommendedName>
        <fullName evidence="3">EF-hand domain-containing protein</fullName>
    </recommendedName>
</protein>
<reference evidence="2" key="1">
    <citation type="submission" date="2017-04" db="EMBL/GenBank/DDBJ databases">
        <title>Plasmodium gonderi genome.</title>
        <authorList>
            <person name="Arisue N."/>
            <person name="Honma H."/>
            <person name="Kawai S."/>
            <person name="Tougan T."/>
            <person name="Tanabe K."/>
            <person name="Horii T."/>
        </authorList>
    </citation>
    <scope>NUCLEOTIDE SEQUENCE [LARGE SCALE GENOMIC DNA]</scope>
    <source>
        <strain evidence="2">ATCC 30045</strain>
    </source>
</reference>
<dbReference type="EMBL" id="BDQF01000012">
    <property type="protein sequence ID" value="GAW81908.1"/>
    <property type="molecule type" value="Genomic_DNA"/>
</dbReference>
<dbReference type="OMA" id="INRCIPK"/>
<name>A0A1Y1JJS6_PLAGO</name>
<dbReference type="SUPFAM" id="SSF47473">
    <property type="entry name" value="EF-hand"/>
    <property type="match status" value="1"/>
</dbReference>
<evidence type="ECO:0000313" key="1">
    <source>
        <dbReference type="EMBL" id="GAW81908.1"/>
    </source>
</evidence>
<organism evidence="1 2">
    <name type="scientific">Plasmodium gonderi</name>
    <dbReference type="NCBI Taxonomy" id="77519"/>
    <lineage>
        <taxon>Eukaryota</taxon>
        <taxon>Sar</taxon>
        <taxon>Alveolata</taxon>
        <taxon>Apicomplexa</taxon>
        <taxon>Aconoidasida</taxon>
        <taxon>Haemosporida</taxon>
        <taxon>Plasmodiidae</taxon>
        <taxon>Plasmodium</taxon>
        <taxon>Plasmodium (Plasmodium)</taxon>
    </lineage>
</organism>
<evidence type="ECO:0008006" key="3">
    <source>
        <dbReference type="Google" id="ProtNLM"/>
    </source>
</evidence>
<comment type="caution">
    <text evidence="1">The sequence shown here is derived from an EMBL/GenBank/DDBJ whole genome shotgun (WGS) entry which is preliminary data.</text>
</comment>
<gene>
    <name evidence="1" type="ORF">PGO_113620</name>
</gene>
<accession>A0A1Y1JJS6</accession>
<dbReference type="AlphaFoldDB" id="A0A1Y1JJS6"/>